<sequence length="529" mass="60332">MLCRWETDTFCNMVQTLRVTIIKLTNSQITDAGSATNDTLEPEDIQLQWCGHGKAPELIDFNTSGITEEQRNISARLVNGSVSCFPEMTTSLYTLDLNRRFNSTHQDLSFDQELSITGYFRLGNIYYPPDKYCIANWTESSVTVQVCAAVPECGVSTPCVPMCCARNSPLLTGTKSPCLTSFENPKLFSPTLYTTVWEKSLKTPAYYIKSCIERRCGTGLTTAIHETHPLNEVNSKAVRRCFRILEDGTLRMLDSKRNWIQIARDDYCLQLEGFPTKGTSRNHPVENFLGEEQHYSALICTNATRRYEDPMYTTTLPLIYGAAFIVASIFILLTLSVHVLLWNEQKIHGWATMCHLGTMFLFYVFLGIDNILEAQDMAVKDETAGVPFLCMASGIFLHFLFLSNFCWLTVICFHIFWVFRIHSYWSHNPKRFRAYVAFGWGSPFVYVMVSVVLDQKYSYEPCNEVLVPMYGRETCSIASAAQGPYLYYPIAVLLVMNMIFFTNTCWELYTAKYGIARENQAKSVEFRAL</sequence>
<feature type="transmembrane region" description="Helical" evidence="5">
    <location>
        <begin position="432"/>
        <end position="453"/>
    </location>
</feature>
<dbReference type="EMBL" id="CAJVCH010534646">
    <property type="protein sequence ID" value="CAG7825026.1"/>
    <property type="molecule type" value="Genomic_DNA"/>
</dbReference>
<comment type="subcellular location">
    <subcellularLocation>
        <location evidence="1">Membrane</location>
        <topology evidence="1">Multi-pass membrane protein</topology>
    </subcellularLocation>
</comment>
<name>A0A8J2PRQ7_9HEXA</name>
<gene>
    <name evidence="7" type="ORF">AFUS01_LOCUS35152</name>
</gene>
<keyword evidence="4 5" id="KW-0472">Membrane</keyword>
<evidence type="ECO:0000259" key="6">
    <source>
        <dbReference type="PROSITE" id="PS50261"/>
    </source>
</evidence>
<dbReference type="Proteomes" id="UP000708208">
    <property type="component" value="Unassembled WGS sequence"/>
</dbReference>
<feature type="transmembrane region" description="Helical" evidence="5">
    <location>
        <begin position="395"/>
        <end position="420"/>
    </location>
</feature>
<evidence type="ECO:0000313" key="7">
    <source>
        <dbReference type="EMBL" id="CAG7825026.1"/>
    </source>
</evidence>
<dbReference type="AlphaFoldDB" id="A0A8J2PRQ7"/>
<feature type="domain" description="G-protein coupled receptors family 2 profile 2" evidence="6">
    <location>
        <begin position="316"/>
        <end position="529"/>
    </location>
</feature>
<dbReference type="PANTHER" id="PTHR47154">
    <property type="entry name" value="G-PROTEIN COUPLED RECEPTOR MTH-RELATED"/>
    <property type="match status" value="1"/>
</dbReference>
<evidence type="ECO:0000313" key="8">
    <source>
        <dbReference type="Proteomes" id="UP000708208"/>
    </source>
</evidence>
<keyword evidence="8" id="KW-1185">Reference proteome</keyword>
<dbReference type="GO" id="GO:0005886">
    <property type="term" value="C:plasma membrane"/>
    <property type="evidence" value="ECO:0007669"/>
    <property type="project" value="TreeGrafter"/>
</dbReference>
<evidence type="ECO:0000256" key="1">
    <source>
        <dbReference type="ARBA" id="ARBA00004141"/>
    </source>
</evidence>
<dbReference type="OrthoDB" id="6134459at2759"/>
<proteinExistence type="predicted"/>
<keyword evidence="3 5" id="KW-1133">Transmembrane helix</keyword>
<keyword evidence="2 5" id="KW-0812">Transmembrane</keyword>
<dbReference type="InterPro" id="IPR017981">
    <property type="entry name" value="GPCR_2-like_7TM"/>
</dbReference>
<dbReference type="GO" id="GO:0007166">
    <property type="term" value="P:cell surface receptor signaling pathway"/>
    <property type="evidence" value="ECO:0007669"/>
    <property type="project" value="InterPro"/>
</dbReference>
<comment type="caution">
    <text evidence="7">The sequence shown here is derived from an EMBL/GenBank/DDBJ whole genome shotgun (WGS) entry which is preliminary data.</text>
</comment>
<feature type="transmembrane region" description="Helical" evidence="5">
    <location>
        <begin position="486"/>
        <end position="509"/>
    </location>
</feature>
<dbReference type="PANTHER" id="PTHR47154:SF2">
    <property type="entry name" value="G-PROTEIN COUPLED RECEPTOR MTH-RELATED"/>
    <property type="match status" value="1"/>
</dbReference>
<reference evidence="7" key="1">
    <citation type="submission" date="2021-06" db="EMBL/GenBank/DDBJ databases">
        <authorList>
            <person name="Hodson N. C."/>
            <person name="Mongue J. A."/>
            <person name="Jaron S. K."/>
        </authorList>
    </citation>
    <scope>NUCLEOTIDE SEQUENCE</scope>
</reference>
<organism evidence="7 8">
    <name type="scientific">Allacma fusca</name>
    <dbReference type="NCBI Taxonomy" id="39272"/>
    <lineage>
        <taxon>Eukaryota</taxon>
        <taxon>Metazoa</taxon>
        <taxon>Ecdysozoa</taxon>
        <taxon>Arthropoda</taxon>
        <taxon>Hexapoda</taxon>
        <taxon>Collembola</taxon>
        <taxon>Symphypleona</taxon>
        <taxon>Sminthuridae</taxon>
        <taxon>Allacma</taxon>
    </lineage>
</organism>
<dbReference type="InterPro" id="IPR051384">
    <property type="entry name" value="Mth_GPCR"/>
</dbReference>
<dbReference type="Pfam" id="PF00002">
    <property type="entry name" value="7tm_2"/>
    <property type="match status" value="1"/>
</dbReference>
<accession>A0A8J2PRQ7</accession>
<dbReference type="PROSITE" id="PS50261">
    <property type="entry name" value="G_PROTEIN_RECEP_F2_4"/>
    <property type="match status" value="1"/>
</dbReference>
<evidence type="ECO:0000256" key="4">
    <source>
        <dbReference type="ARBA" id="ARBA00023136"/>
    </source>
</evidence>
<dbReference type="GO" id="GO:0008528">
    <property type="term" value="F:G protein-coupled peptide receptor activity"/>
    <property type="evidence" value="ECO:0007669"/>
    <property type="project" value="TreeGrafter"/>
</dbReference>
<evidence type="ECO:0000256" key="5">
    <source>
        <dbReference type="SAM" id="Phobius"/>
    </source>
</evidence>
<dbReference type="InterPro" id="IPR000832">
    <property type="entry name" value="GPCR_2_secretin-like"/>
</dbReference>
<feature type="transmembrane region" description="Helical" evidence="5">
    <location>
        <begin position="318"/>
        <end position="342"/>
    </location>
</feature>
<feature type="transmembrane region" description="Helical" evidence="5">
    <location>
        <begin position="349"/>
        <end position="368"/>
    </location>
</feature>
<evidence type="ECO:0000256" key="3">
    <source>
        <dbReference type="ARBA" id="ARBA00022989"/>
    </source>
</evidence>
<evidence type="ECO:0000256" key="2">
    <source>
        <dbReference type="ARBA" id="ARBA00022692"/>
    </source>
</evidence>
<protein>
    <recommendedName>
        <fullName evidence="6">G-protein coupled receptors family 2 profile 2 domain-containing protein</fullName>
    </recommendedName>
</protein>